<evidence type="ECO:0000256" key="2">
    <source>
        <dbReference type="ARBA" id="ARBA00022679"/>
    </source>
</evidence>
<keyword evidence="1 4" id="KW-0489">Methyltransferase</keyword>
<proteinExistence type="predicted"/>
<sequence length="215" mass="22637">MTALGGRVAALLRRLEDDAGRRDPAVMERAYAAAAGRPAPPGPREAAELCADAALPVHPGVGRFLYQLVRTVRPALVVEFGTSFGISTIYLAAALRDNGTGRVVGSELHPGKAARAAAHLAEAGLADLVEIRVGDAAEELADLPEPVGVLLLDGWKELYLPVLRVLEPALRPGACVVSDNLPMLPPEFLEHVRGDGYVSQPLELGEGIEFSVRAG</sequence>
<dbReference type="RefSeq" id="WP_378295787.1">
    <property type="nucleotide sequence ID" value="NZ_JBHTJA010000001.1"/>
</dbReference>
<dbReference type="EMBL" id="JBHTJA010000001">
    <property type="protein sequence ID" value="MFD0898993.1"/>
    <property type="molecule type" value="Genomic_DNA"/>
</dbReference>
<dbReference type="GO" id="GO:0032259">
    <property type="term" value="P:methylation"/>
    <property type="evidence" value="ECO:0007669"/>
    <property type="project" value="UniProtKB-KW"/>
</dbReference>
<keyword evidence="3" id="KW-0949">S-adenosyl-L-methionine</keyword>
<dbReference type="PANTHER" id="PTHR43167">
    <property type="entry name" value="PUTATIVE (AFU_ORTHOLOGUE AFUA_6G01830)-RELATED"/>
    <property type="match status" value="1"/>
</dbReference>
<organism evidence="4 5">
    <name type="scientific">Actinomadura sediminis</name>
    <dbReference type="NCBI Taxonomy" id="1038904"/>
    <lineage>
        <taxon>Bacteria</taxon>
        <taxon>Bacillati</taxon>
        <taxon>Actinomycetota</taxon>
        <taxon>Actinomycetes</taxon>
        <taxon>Streptosporangiales</taxon>
        <taxon>Thermomonosporaceae</taxon>
        <taxon>Actinomadura</taxon>
    </lineage>
</organism>
<comment type="caution">
    <text evidence="4">The sequence shown here is derived from an EMBL/GenBank/DDBJ whole genome shotgun (WGS) entry which is preliminary data.</text>
</comment>
<evidence type="ECO:0000313" key="5">
    <source>
        <dbReference type="Proteomes" id="UP001596972"/>
    </source>
</evidence>
<evidence type="ECO:0000313" key="4">
    <source>
        <dbReference type="EMBL" id="MFD0898993.1"/>
    </source>
</evidence>
<accession>A0ABW3EJ70</accession>
<evidence type="ECO:0000256" key="1">
    <source>
        <dbReference type="ARBA" id="ARBA00022603"/>
    </source>
</evidence>
<dbReference type="Pfam" id="PF13578">
    <property type="entry name" value="Methyltransf_24"/>
    <property type="match status" value="1"/>
</dbReference>
<dbReference type="Gene3D" id="3.40.50.150">
    <property type="entry name" value="Vaccinia Virus protein VP39"/>
    <property type="match status" value="1"/>
</dbReference>
<gene>
    <name evidence="4" type="ORF">ACFQ11_01115</name>
</gene>
<dbReference type="Proteomes" id="UP001596972">
    <property type="component" value="Unassembled WGS sequence"/>
</dbReference>
<dbReference type="PROSITE" id="PS51682">
    <property type="entry name" value="SAM_OMT_I"/>
    <property type="match status" value="1"/>
</dbReference>
<dbReference type="SUPFAM" id="SSF53335">
    <property type="entry name" value="S-adenosyl-L-methionine-dependent methyltransferases"/>
    <property type="match status" value="1"/>
</dbReference>
<dbReference type="EC" id="2.1.1.-" evidence="4"/>
<dbReference type="InterPro" id="IPR029063">
    <property type="entry name" value="SAM-dependent_MTases_sf"/>
</dbReference>
<name>A0ABW3EJ70_9ACTN</name>
<dbReference type="GO" id="GO:0008168">
    <property type="term" value="F:methyltransferase activity"/>
    <property type="evidence" value="ECO:0007669"/>
    <property type="project" value="UniProtKB-KW"/>
</dbReference>
<protein>
    <submittedName>
        <fullName evidence="4">O-methyltransferase</fullName>
        <ecNumber evidence="4">2.1.1.-</ecNumber>
    </submittedName>
</protein>
<dbReference type="InterPro" id="IPR002935">
    <property type="entry name" value="SAM_O-MeTrfase"/>
</dbReference>
<keyword evidence="2 4" id="KW-0808">Transferase</keyword>
<reference evidence="5" key="1">
    <citation type="journal article" date="2019" name="Int. J. Syst. Evol. Microbiol.">
        <title>The Global Catalogue of Microorganisms (GCM) 10K type strain sequencing project: providing services to taxonomists for standard genome sequencing and annotation.</title>
        <authorList>
            <consortium name="The Broad Institute Genomics Platform"/>
            <consortium name="The Broad Institute Genome Sequencing Center for Infectious Disease"/>
            <person name="Wu L."/>
            <person name="Ma J."/>
        </authorList>
    </citation>
    <scope>NUCLEOTIDE SEQUENCE [LARGE SCALE GENOMIC DNA]</scope>
    <source>
        <strain evidence="5">JCM 31202</strain>
    </source>
</reference>
<dbReference type="PANTHER" id="PTHR43167:SF1">
    <property type="entry name" value="PUTATIVE (AFU_ORTHOLOGUE AFUA_6G01830)-RELATED"/>
    <property type="match status" value="1"/>
</dbReference>
<evidence type="ECO:0000256" key="3">
    <source>
        <dbReference type="ARBA" id="ARBA00022691"/>
    </source>
</evidence>
<keyword evidence="5" id="KW-1185">Reference proteome</keyword>